<evidence type="ECO:0000313" key="10">
    <source>
        <dbReference type="Proteomes" id="UP000198644"/>
    </source>
</evidence>
<evidence type="ECO:0000256" key="5">
    <source>
        <dbReference type="ARBA" id="ARBA00023136"/>
    </source>
</evidence>
<dbReference type="GO" id="GO:0055085">
    <property type="term" value="P:transmembrane transport"/>
    <property type="evidence" value="ECO:0007669"/>
    <property type="project" value="InterPro"/>
</dbReference>
<evidence type="ECO:0000256" key="4">
    <source>
        <dbReference type="ARBA" id="ARBA00022989"/>
    </source>
</evidence>
<evidence type="ECO:0000259" key="8">
    <source>
        <dbReference type="Pfam" id="PF25954"/>
    </source>
</evidence>
<dbReference type="PANTHER" id="PTHR30386">
    <property type="entry name" value="MEMBRANE FUSION SUBUNIT OF EMRAB-TOLC MULTIDRUG EFFLUX PUMP"/>
    <property type="match status" value="1"/>
</dbReference>
<dbReference type="EMBL" id="FOYW01000002">
    <property type="protein sequence ID" value="SFR76943.1"/>
    <property type="molecule type" value="Genomic_DNA"/>
</dbReference>
<feature type="domain" description="CusB-like beta-barrel" evidence="8">
    <location>
        <begin position="276"/>
        <end position="364"/>
    </location>
</feature>
<dbReference type="Proteomes" id="UP000198644">
    <property type="component" value="Unassembled WGS sequence"/>
</dbReference>
<dbReference type="STRING" id="650891.SAMN05216203_2912"/>
<dbReference type="Pfam" id="PF25917">
    <property type="entry name" value="BSH_RND"/>
    <property type="match status" value="1"/>
</dbReference>
<reference evidence="9 10" key="1">
    <citation type="submission" date="2016-10" db="EMBL/GenBank/DDBJ databases">
        <authorList>
            <person name="de Groot N.N."/>
        </authorList>
    </citation>
    <scope>NUCLEOTIDE SEQUENCE [LARGE SCALE GENOMIC DNA]</scope>
    <source>
        <strain evidence="9 10">CGMCC 1.9167</strain>
    </source>
</reference>
<comment type="subcellular location">
    <subcellularLocation>
        <location evidence="1">Membrane</location>
        <topology evidence="1">Single-pass membrane protein</topology>
    </subcellularLocation>
</comment>
<evidence type="ECO:0000313" key="9">
    <source>
        <dbReference type="EMBL" id="SFR76943.1"/>
    </source>
</evidence>
<dbReference type="InterPro" id="IPR058625">
    <property type="entry name" value="MdtA-like_BSH"/>
</dbReference>
<dbReference type="Gene3D" id="1.10.287.470">
    <property type="entry name" value="Helix hairpin bin"/>
    <property type="match status" value="1"/>
</dbReference>
<evidence type="ECO:0000256" key="3">
    <source>
        <dbReference type="ARBA" id="ARBA00022692"/>
    </source>
</evidence>
<evidence type="ECO:0000256" key="1">
    <source>
        <dbReference type="ARBA" id="ARBA00004167"/>
    </source>
</evidence>
<keyword evidence="5" id="KW-0472">Membrane</keyword>
<keyword evidence="3" id="KW-0812">Transmembrane</keyword>
<dbReference type="Pfam" id="PF25954">
    <property type="entry name" value="Beta-barrel_RND_2"/>
    <property type="match status" value="1"/>
</dbReference>
<feature type="domain" description="Multidrug resistance protein MdtA-like barrel-sandwich hybrid" evidence="7">
    <location>
        <begin position="56"/>
        <end position="271"/>
    </location>
</feature>
<keyword evidence="10" id="KW-1185">Reference proteome</keyword>
<dbReference type="InterPro" id="IPR058792">
    <property type="entry name" value="Beta-barrel_RND_2"/>
</dbReference>
<gene>
    <name evidence="9" type="ORF">SAMN05216203_2912</name>
</gene>
<evidence type="ECO:0000256" key="6">
    <source>
        <dbReference type="SAM" id="Coils"/>
    </source>
</evidence>
<evidence type="ECO:0000259" key="7">
    <source>
        <dbReference type="Pfam" id="PF25917"/>
    </source>
</evidence>
<dbReference type="OrthoDB" id="9811754at2"/>
<organism evidence="9 10">
    <name type="scientific">Marinobacter daqiaonensis</name>
    <dbReference type="NCBI Taxonomy" id="650891"/>
    <lineage>
        <taxon>Bacteria</taxon>
        <taxon>Pseudomonadati</taxon>
        <taxon>Pseudomonadota</taxon>
        <taxon>Gammaproteobacteria</taxon>
        <taxon>Pseudomonadales</taxon>
        <taxon>Marinobacteraceae</taxon>
        <taxon>Marinobacter</taxon>
    </lineage>
</organism>
<comment type="similarity">
    <text evidence="2">Belongs to the membrane fusion protein (MFP) (TC 8.A.1) family.</text>
</comment>
<dbReference type="PRINTS" id="PR01490">
    <property type="entry name" value="RTXTOXIND"/>
</dbReference>
<dbReference type="InterPro" id="IPR050739">
    <property type="entry name" value="MFP"/>
</dbReference>
<keyword evidence="4" id="KW-1133">Transmembrane helix</keyword>
<accession>A0A1I6JD55</accession>
<keyword evidence="6" id="KW-0175">Coiled coil</keyword>
<dbReference type="GO" id="GO:0016020">
    <property type="term" value="C:membrane"/>
    <property type="evidence" value="ECO:0007669"/>
    <property type="project" value="UniProtKB-SubCell"/>
</dbReference>
<dbReference type="PANTHER" id="PTHR30386:SF26">
    <property type="entry name" value="TRANSPORT PROTEIN COMB"/>
    <property type="match status" value="1"/>
</dbReference>
<name>A0A1I6JD55_9GAMM</name>
<proteinExistence type="inferred from homology"/>
<evidence type="ECO:0000256" key="2">
    <source>
        <dbReference type="ARBA" id="ARBA00009477"/>
    </source>
</evidence>
<dbReference type="RefSeq" id="WP_092014613.1">
    <property type="nucleotide sequence ID" value="NZ_FOYW01000002.1"/>
</dbReference>
<dbReference type="SUPFAM" id="SSF111369">
    <property type="entry name" value="HlyD-like secretion proteins"/>
    <property type="match status" value="2"/>
</dbReference>
<protein>
    <submittedName>
        <fullName evidence="9">Membrane fusion protein, multidrug efflux system</fullName>
    </submittedName>
</protein>
<dbReference type="AlphaFoldDB" id="A0A1I6JD55"/>
<feature type="coiled-coil region" evidence="6">
    <location>
        <begin position="179"/>
        <end position="225"/>
    </location>
</feature>
<sequence length="369" mass="40458">MSLLASASASRSLGRSLSLLIMILLVLAAVIWGGRWLHYRLTHVHVIDARIKADMISVAARVPGRIEAITSEEGARPVPGQVLLSLDASRKEQDLGVLQAAEQKLQKDVVRKEAELAMARALDESRETIARRALATAEADVEQRRLALEKARSDLQRLQGMARDNMVSAQQLADVQYRVDNALNGLRRTRAELATAEAAIVEARARSLNQQVLEAELESMQAELTGIRASQRRIELDIEDHEVSSPVHGVVAKIFVETGEVVQAGQNLMLVYRPDRVWVEANIKETSLGRVAAGQPVEIRVDAYPGETFEGRVERVGVAATSEFSLLPSPNPSGNFTKTTQRVPVRILFDAPDGRLHPGLMVEAGIDVR</sequence>
<dbReference type="Gene3D" id="2.40.30.170">
    <property type="match status" value="1"/>
</dbReference>